<dbReference type="EMBL" id="CP097510">
    <property type="protein sequence ID" value="URE40601.1"/>
    <property type="molecule type" value="Genomic_DNA"/>
</dbReference>
<gene>
    <name evidence="1" type="ORF">MUK42_12990</name>
</gene>
<evidence type="ECO:0000313" key="1">
    <source>
        <dbReference type="EMBL" id="URE40601.1"/>
    </source>
</evidence>
<proteinExistence type="predicted"/>
<sequence>MPARRAIEIGPADQNSQKWRVPFTEDAFHSFIVHGGVAARDVFGEGSLFSPLLFGKFFDPADAFPLWEFESDALLSGLRNASKSTVDWSATSADYLLKAELPGILLSLFICTCMMITFSKNFSTWTLTERQTKHLDAPDPSKCS</sequence>
<protein>
    <submittedName>
        <fullName evidence="1">Uncharacterized protein</fullName>
    </submittedName>
</protein>
<dbReference type="OrthoDB" id="497707at2759"/>
<evidence type="ECO:0000313" key="2">
    <source>
        <dbReference type="Proteomes" id="UP001055439"/>
    </source>
</evidence>
<name>A0A9E7HU85_9LILI</name>
<keyword evidence="2" id="KW-1185">Reference proteome</keyword>
<dbReference type="AlphaFoldDB" id="A0A9E7HU85"/>
<accession>A0A9E7HU85</accession>
<dbReference type="Proteomes" id="UP001055439">
    <property type="component" value="Chromosome 8"/>
</dbReference>
<organism evidence="1 2">
    <name type="scientific">Musa troglodytarum</name>
    <name type="common">fe'i banana</name>
    <dbReference type="NCBI Taxonomy" id="320322"/>
    <lineage>
        <taxon>Eukaryota</taxon>
        <taxon>Viridiplantae</taxon>
        <taxon>Streptophyta</taxon>
        <taxon>Embryophyta</taxon>
        <taxon>Tracheophyta</taxon>
        <taxon>Spermatophyta</taxon>
        <taxon>Magnoliopsida</taxon>
        <taxon>Liliopsida</taxon>
        <taxon>Zingiberales</taxon>
        <taxon>Musaceae</taxon>
        <taxon>Musa</taxon>
    </lineage>
</organism>
<reference evidence="1" key="1">
    <citation type="submission" date="2022-05" db="EMBL/GenBank/DDBJ databases">
        <title>The Musa troglodytarum L. genome provides insights into the mechanism of non-climacteric behaviour and enrichment of carotenoids.</title>
        <authorList>
            <person name="Wang J."/>
        </authorList>
    </citation>
    <scope>NUCLEOTIDE SEQUENCE</scope>
    <source>
        <tissue evidence="1">Leaf</tissue>
    </source>
</reference>
<dbReference type="PANTHER" id="PTHR47838:SF1">
    <property type="entry name" value="21.7 KDA CLASS VI HEAT SHOCK PROTEIN"/>
    <property type="match status" value="1"/>
</dbReference>
<dbReference type="PANTHER" id="PTHR47838">
    <property type="entry name" value="21.7 KDA CLASS VI HEAT SHOCK PROTEIN"/>
    <property type="match status" value="1"/>
</dbReference>